<dbReference type="Proteomes" id="UP001057402">
    <property type="component" value="Chromosome 7"/>
</dbReference>
<gene>
    <name evidence="1" type="ORF">MLD38_023551</name>
</gene>
<keyword evidence="2" id="KW-1185">Reference proteome</keyword>
<proteinExistence type="predicted"/>
<dbReference type="EMBL" id="CM042886">
    <property type="protein sequence ID" value="KAI4338501.1"/>
    <property type="molecule type" value="Genomic_DNA"/>
</dbReference>
<sequence>MGSWKRLLAREHGGVGLREALLGAQGEMAIGLESEEDLRLMEPWKDISYVALSNLYFVSGKRKEAEMVRKAMQCQRVRKKPGCSRVQVRDAVASFFARQNTHPFISHVHEVLSFLHIEMRAKH</sequence>
<comment type="caution">
    <text evidence="1">The sequence shown here is derived from an EMBL/GenBank/DDBJ whole genome shotgun (WGS) entry which is preliminary data.</text>
</comment>
<evidence type="ECO:0000313" key="2">
    <source>
        <dbReference type="Proteomes" id="UP001057402"/>
    </source>
</evidence>
<evidence type="ECO:0000313" key="1">
    <source>
        <dbReference type="EMBL" id="KAI4338501.1"/>
    </source>
</evidence>
<name>A0ACB9NRB0_9MYRT</name>
<organism evidence="1 2">
    <name type="scientific">Melastoma candidum</name>
    <dbReference type="NCBI Taxonomy" id="119954"/>
    <lineage>
        <taxon>Eukaryota</taxon>
        <taxon>Viridiplantae</taxon>
        <taxon>Streptophyta</taxon>
        <taxon>Embryophyta</taxon>
        <taxon>Tracheophyta</taxon>
        <taxon>Spermatophyta</taxon>
        <taxon>Magnoliopsida</taxon>
        <taxon>eudicotyledons</taxon>
        <taxon>Gunneridae</taxon>
        <taxon>Pentapetalae</taxon>
        <taxon>rosids</taxon>
        <taxon>malvids</taxon>
        <taxon>Myrtales</taxon>
        <taxon>Melastomataceae</taxon>
        <taxon>Melastomatoideae</taxon>
        <taxon>Melastomateae</taxon>
        <taxon>Melastoma</taxon>
    </lineage>
</organism>
<accession>A0ACB9NRB0</accession>
<protein>
    <submittedName>
        <fullName evidence="1">Uncharacterized protein</fullName>
    </submittedName>
</protein>
<reference evidence="2" key="1">
    <citation type="journal article" date="2023" name="Front. Plant Sci.">
        <title>Chromosomal-level genome assembly of Melastoma candidum provides insights into trichome evolution.</title>
        <authorList>
            <person name="Zhong Y."/>
            <person name="Wu W."/>
            <person name="Sun C."/>
            <person name="Zou P."/>
            <person name="Liu Y."/>
            <person name="Dai S."/>
            <person name="Zhou R."/>
        </authorList>
    </citation>
    <scope>NUCLEOTIDE SEQUENCE [LARGE SCALE GENOMIC DNA]</scope>
</reference>